<comment type="caution">
    <text evidence="6">The sequence shown here is derived from an EMBL/GenBank/DDBJ whole genome shotgun (WGS) entry which is preliminary data.</text>
</comment>
<evidence type="ECO:0000313" key="6">
    <source>
        <dbReference type="EMBL" id="KYF54888.1"/>
    </source>
</evidence>
<dbReference type="Pfam" id="PF21993">
    <property type="entry name" value="TetR_C_13_2"/>
    <property type="match status" value="1"/>
</dbReference>
<evidence type="ECO:0000259" key="5">
    <source>
        <dbReference type="PROSITE" id="PS50977"/>
    </source>
</evidence>
<dbReference type="PANTHER" id="PTHR47506">
    <property type="entry name" value="TRANSCRIPTIONAL REGULATORY PROTEIN"/>
    <property type="match status" value="1"/>
</dbReference>
<dbReference type="AlphaFoldDB" id="A0A150PHC0"/>
<dbReference type="SUPFAM" id="SSF48498">
    <property type="entry name" value="Tetracyclin repressor-like, C-terminal domain"/>
    <property type="match status" value="1"/>
</dbReference>
<reference evidence="6 7" key="1">
    <citation type="submission" date="2014-02" db="EMBL/GenBank/DDBJ databases">
        <title>The small core and large imbalanced accessory genome model reveals a collaborative survival strategy of Sorangium cellulosum strains in nature.</title>
        <authorList>
            <person name="Han K."/>
            <person name="Peng R."/>
            <person name="Blom J."/>
            <person name="Li Y.-Z."/>
        </authorList>
    </citation>
    <scope>NUCLEOTIDE SEQUENCE [LARGE SCALE GENOMIC DNA]</scope>
    <source>
        <strain evidence="6 7">So0157-25</strain>
    </source>
</reference>
<gene>
    <name evidence="6" type="ORF">BE08_10075</name>
</gene>
<name>A0A150PHC0_SORCE</name>
<feature type="DNA-binding region" description="H-T-H motif" evidence="4">
    <location>
        <begin position="25"/>
        <end position="44"/>
    </location>
</feature>
<sequence>MSDVRRHILEVAERLFYAEGYRAVGVDRLIAEAGVAKATFYRHFRTKDDLLVAVLDARDARFREWLAGRVEALASDPRDRPLAVFDALAELFADNDFRGCAFLNTMVEVASRSHPAHEAAQRHKQRLIDYLSGLLREAGAPDAAALAPQLLMLIDGATVTAVREGGPGAAARARSLAELLLTPARPGRRRR</sequence>
<dbReference type="PRINTS" id="PR00455">
    <property type="entry name" value="HTHTETR"/>
</dbReference>
<evidence type="ECO:0000313" key="7">
    <source>
        <dbReference type="Proteomes" id="UP000075420"/>
    </source>
</evidence>
<feature type="domain" description="HTH tetR-type" evidence="5">
    <location>
        <begin position="2"/>
        <end position="62"/>
    </location>
</feature>
<dbReference type="InterPro" id="IPR036271">
    <property type="entry name" value="Tet_transcr_reg_TetR-rel_C_sf"/>
</dbReference>
<evidence type="ECO:0000256" key="4">
    <source>
        <dbReference type="PROSITE-ProRule" id="PRU00335"/>
    </source>
</evidence>
<proteinExistence type="predicted"/>
<dbReference type="SUPFAM" id="SSF46689">
    <property type="entry name" value="Homeodomain-like"/>
    <property type="match status" value="1"/>
</dbReference>
<dbReference type="PROSITE" id="PS50977">
    <property type="entry name" value="HTH_TETR_2"/>
    <property type="match status" value="1"/>
</dbReference>
<evidence type="ECO:0000256" key="3">
    <source>
        <dbReference type="ARBA" id="ARBA00023163"/>
    </source>
</evidence>
<keyword evidence="1" id="KW-0805">Transcription regulation</keyword>
<dbReference type="GO" id="GO:0003677">
    <property type="term" value="F:DNA binding"/>
    <property type="evidence" value="ECO:0007669"/>
    <property type="project" value="UniProtKB-UniRule"/>
</dbReference>
<accession>A0A150PHC0</accession>
<evidence type="ECO:0000256" key="1">
    <source>
        <dbReference type="ARBA" id="ARBA00023015"/>
    </source>
</evidence>
<dbReference type="InterPro" id="IPR009057">
    <property type="entry name" value="Homeodomain-like_sf"/>
</dbReference>
<dbReference type="PANTHER" id="PTHR47506:SF1">
    <property type="entry name" value="HTH-TYPE TRANSCRIPTIONAL REGULATOR YJDC"/>
    <property type="match status" value="1"/>
</dbReference>
<dbReference type="Proteomes" id="UP000075420">
    <property type="component" value="Unassembled WGS sequence"/>
</dbReference>
<dbReference type="EMBL" id="JELY01001696">
    <property type="protein sequence ID" value="KYF54888.1"/>
    <property type="molecule type" value="Genomic_DNA"/>
</dbReference>
<dbReference type="Pfam" id="PF00440">
    <property type="entry name" value="TetR_N"/>
    <property type="match status" value="1"/>
</dbReference>
<dbReference type="InterPro" id="IPR054156">
    <property type="entry name" value="YxaF_TetR_C"/>
</dbReference>
<keyword evidence="3" id="KW-0804">Transcription</keyword>
<organism evidence="6 7">
    <name type="scientific">Sorangium cellulosum</name>
    <name type="common">Polyangium cellulosum</name>
    <dbReference type="NCBI Taxonomy" id="56"/>
    <lineage>
        <taxon>Bacteria</taxon>
        <taxon>Pseudomonadati</taxon>
        <taxon>Myxococcota</taxon>
        <taxon>Polyangia</taxon>
        <taxon>Polyangiales</taxon>
        <taxon>Polyangiaceae</taxon>
        <taxon>Sorangium</taxon>
    </lineage>
</organism>
<dbReference type="InterPro" id="IPR001647">
    <property type="entry name" value="HTH_TetR"/>
</dbReference>
<evidence type="ECO:0000256" key="2">
    <source>
        <dbReference type="ARBA" id="ARBA00023125"/>
    </source>
</evidence>
<keyword evidence="2 4" id="KW-0238">DNA-binding</keyword>
<dbReference type="Gene3D" id="1.10.357.10">
    <property type="entry name" value="Tetracycline Repressor, domain 2"/>
    <property type="match status" value="1"/>
</dbReference>
<protein>
    <submittedName>
        <fullName evidence="6">TetR family transcriptional regulator</fullName>
    </submittedName>
</protein>